<evidence type="ECO:0008006" key="3">
    <source>
        <dbReference type="Google" id="ProtNLM"/>
    </source>
</evidence>
<evidence type="ECO:0000313" key="2">
    <source>
        <dbReference type="Proteomes" id="UP000597444"/>
    </source>
</evidence>
<dbReference type="AlphaFoldDB" id="A0A8J3IAU6"/>
<evidence type="ECO:0000313" key="1">
    <source>
        <dbReference type="EMBL" id="GHO90198.1"/>
    </source>
</evidence>
<reference evidence="1" key="1">
    <citation type="submission" date="2020-10" db="EMBL/GenBank/DDBJ databases">
        <title>Taxonomic study of unclassified bacteria belonging to the class Ktedonobacteria.</title>
        <authorList>
            <person name="Yabe S."/>
            <person name="Wang C.M."/>
            <person name="Zheng Y."/>
            <person name="Sakai Y."/>
            <person name="Cavaletti L."/>
            <person name="Monciardini P."/>
            <person name="Donadio S."/>
        </authorList>
    </citation>
    <scope>NUCLEOTIDE SEQUENCE</scope>
    <source>
        <strain evidence="1">ID150040</strain>
    </source>
</reference>
<sequence>MRASQSRTASCVKTNLAPEIARPHLFDHEDNEVFSSRPAAGKRLAPRLLAEIGDDPHRRLGCIKPLRNALHQFAWQSTQQEEWASTYYQRKRAEGKSHSITVRALSNILARILFALLRSHDTYVSAIFETSRQLHTLKVA</sequence>
<organism evidence="1 2">
    <name type="scientific">Reticulibacter mediterranei</name>
    <dbReference type="NCBI Taxonomy" id="2778369"/>
    <lineage>
        <taxon>Bacteria</taxon>
        <taxon>Bacillati</taxon>
        <taxon>Chloroflexota</taxon>
        <taxon>Ktedonobacteria</taxon>
        <taxon>Ktedonobacterales</taxon>
        <taxon>Reticulibacteraceae</taxon>
        <taxon>Reticulibacter</taxon>
    </lineage>
</organism>
<keyword evidence="2" id="KW-1185">Reference proteome</keyword>
<proteinExistence type="predicted"/>
<gene>
    <name evidence="1" type="ORF">KSF_002460</name>
</gene>
<dbReference type="Proteomes" id="UP000597444">
    <property type="component" value="Unassembled WGS sequence"/>
</dbReference>
<accession>A0A8J3IAU6</accession>
<dbReference type="EMBL" id="BNJK01000001">
    <property type="protein sequence ID" value="GHO90198.1"/>
    <property type="molecule type" value="Genomic_DNA"/>
</dbReference>
<name>A0A8J3IAU6_9CHLR</name>
<protein>
    <recommendedName>
        <fullName evidence="3">Transposase IS116/IS110/IS902 family protein</fullName>
    </recommendedName>
</protein>
<comment type="caution">
    <text evidence="1">The sequence shown here is derived from an EMBL/GenBank/DDBJ whole genome shotgun (WGS) entry which is preliminary data.</text>
</comment>